<dbReference type="AlphaFoldDB" id="A0A089HQ82"/>
<evidence type="ECO:0008006" key="3">
    <source>
        <dbReference type="Google" id="ProtNLM"/>
    </source>
</evidence>
<evidence type="ECO:0000313" key="1">
    <source>
        <dbReference type="EMBL" id="AIQ12528.1"/>
    </source>
</evidence>
<sequence>MKKKLWIGIGAIVLTLGIGTAVYAADAGNSTFQEMLPFMKKMHPDLSEQQLNDMHKSCVEQNDSMGTMMKSGGSGMMKNMGSMMNGSSMM</sequence>
<keyword evidence="2" id="KW-1185">Reference proteome</keyword>
<dbReference type="OrthoDB" id="2166958at2"/>
<dbReference type="RefSeq" id="WP_042206374.1">
    <property type="nucleotide sequence ID" value="NZ_CP009288.1"/>
</dbReference>
<name>A0A089HQ82_PAEDU</name>
<dbReference type="eggNOG" id="ENOG5033ERC">
    <property type="taxonomic scope" value="Bacteria"/>
</dbReference>
<dbReference type="KEGG" id="pdu:PDUR_11920"/>
<dbReference type="EMBL" id="CP009288">
    <property type="protein sequence ID" value="AIQ12528.1"/>
    <property type="molecule type" value="Genomic_DNA"/>
</dbReference>
<reference evidence="1 2" key="1">
    <citation type="submission" date="2014-08" db="EMBL/GenBank/DDBJ databases">
        <title>Comparative genomics of the Paenibacillus odorifer group.</title>
        <authorList>
            <person name="den Bakker H.C."/>
            <person name="Tsai Y.-C."/>
            <person name="Martin N."/>
            <person name="Korlach J."/>
            <person name="Wiedmann M."/>
        </authorList>
    </citation>
    <scope>NUCLEOTIDE SEQUENCE [LARGE SCALE GENOMIC DNA]</scope>
    <source>
        <strain evidence="1 2">DSM 1735</strain>
    </source>
</reference>
<dbReference type="Proteomes" id="UP000029409">
    <property type="component" value="Chromosome"/>
</dbReference>
<organism evidence="1 2">
    <name type="scientific">Paenibacillus durus</name>
    <name type="common">Paenibacillus azotofixans</name>
    <dbReference type="NCBI Taxonomy" id="44251"/>
    <lineage>
        <taxon>Bacteria</taxon>
        <taxon>Bacillati</taxon>
        <taxon>Bacillota</taxon>
        <taxon>Bacilli</taxon>
        <taxon>Bacillales</taxon>
        <taxon>Paenibacillaceae</taxon>
        <taxon>Paenibacillus</taxon>
    </lineage>
</organism>
<proteinExistence type="predicted"/>
<protein>
    <recommendedName>
        <fullName evidence="3">FAD/FMN-containing dehydrogenase</fullName>
    </recommendedName>
</protein>
<accession>A0A089HQ82</accession>
<evidence type="ECO:0000313" key="2">
    <source>
        <dbReference type="Proteomes" id="UP000029409"/>
    </source>
</evidence>
<gene>
    <name evidence="1" type="ORF">PDUR_11920</name>
</gene>
<dbReference type="STRING" id="44251.PDUR_11920"/>